<dbReference type="GO" id="GO:0046872">
    <property type="term" value="F:metal ion binding"/>
    <property type="evidence" value="ECO:0007669"/>
    <property type="project" value="UniProtKB-KW"/>
</dbReference>
<evidence type="ECO:0000256" key="4">
    <source>
        <dbReference type="ARBA" id="ARBA00022833"/>
    </source>
</evidence>
<dbReference type="PANTHER" id="PTHR42978:SF6">
    <property type="entry name" value="QUORUM-QUENCHING LACTONASE YTNP-RELATED"/>
    <property type="match status" value="1"/>
</dbReference>
<reference evidence="6 7" key="1">
    <citation type="submission" date="2019-05" db="EMBL/GenBank/DDBJ databases">
        <authorList>
            <person name="Hariharan J."/>
            <person name="Choudoir M.J."/>
            <person name="Diebold P."/>
            <person name="Panke-Buisse K."/>
            <person name="Buckley D.H."/>
        </authorList>
    </citation>
    <scope>NUCLEOTIDE SEQUENCE [LARGE SCALE GENOMIC DNA]</scope>
    <source>
        <strain evidence="6 7">SUN51</strain>
    </source>
</reference>
<dbReference type="InterPro" id="IPR001279">
    <property type="entry name" value="Metallo-B-lactamas"/>
</dbReference>
<evidence type="ECO:0000256" key="2">
    <source>
        <dbReference type="ARBA" id="ARBA00022723"/>
    </source>
</evidence>
<keyword evidence="2" id="KW-0479">Metal-binding</keyword>
<comment type="similarity">
    <text evidence="1">Belongs to the metallo-beta-lactamase superfamily.</text>
</comment>
<gene>
    <name evidence="6" type="ORF">FGF04_09890</name>
</gene>
<protein>
    <submittedName>
        <fullName evidence="6">MBL fold metallo-hydrolase</fullName>
    </submittedName>
</protein>
<dbReference type="SUPFAM" id="SSF56281">
    <property type="entry name" value="Metallo-hydrolase/oxidoreductase"/>
    <property type="match status" value="1"/>
</dbReference>
<evidence type="ECO:0000256" key="3">
    <source>
        <dbReference type="ARBA" id="ARBA00022801"/>
    </source>
</evidence>
<dbReference type="EMBL" id="VDFC01000028">
    <property type="protein sequence ID" value="KAA0940392.1"/>
    <property type="molecule type" value="Genomic_DNA"/>
</dbReference>
<dbReference type="InterPro" id="IPR036866">
    <property type="entry name" value="RibonucZ/Hydroxyglut_hydro"/>
</dbReference>
<dbReference type="OrthoDB" id="5177904at2"/>
<dbReference type="SMART" id="SM00849">
    <property type="entry name" value="Lactamase_B"/>
    <property type="match status" value="1"/>
</dbReference>
<dbReference type="GO" id="GO:0016787">
    <property type="term" value="F:hydrolase activity"/>
    <property type="evidence" value="ECO:0007669"/>
    <property type="project" value="UniProtKB-KW"/>
</dbReference>
<keyword evidence="4" id="KW-0862">Zinc</keyword>
<sequence length="328" mass="35485">MMDENERVQSMVLGDVEVIRVVEWHEPFLPTSGMFPDAGGAGGDVWKDNEEWLAPDHWEPDRDLAVLALQSWVLRSGGRTVLVDTGAGDGRERPGMGPFHRSRSDLPGLLARAGVRPQDVDVVVNTHLHVDHVGWNTVDVDGQWVPTFPNAEYLIPAADDFHYGPDNAYANGAQAVDRLVYEDSIAPIHQAGQSVLWDGVHRIDEHLTLESAPGHTPGSSVLRLASGGDRAVFLGDLLHSPVQILDPCCNSNACLAPEQAVASRRRVLGRAADERELLVPAHFGGAGALEVRRNGDGFALGAWATADLKTLKTPKTPRNPKKRPSASA</sequence>
<dbReference type="CDD" id="cd16277">
    <property type="entry name" value="metallo-hydrolase-like_MBL-fold"/>
    <property type="match status" value="1"/>
</dbReference>
<organism evidence="6 7">
    <name type="scientific">Streptomyces apricus</name>
    <dbReference type="NCBI Taxonomy" id="1828112"/>
    <lineage>
        <taxon>Bacteria</taxon>
        <taxon>Bacillati</taxon>
        <taxon>Actinomycetota</taxon>
        <taxon>Actinomycetes</taxon>
        <taxon>Kitasatosporales</taxon>
        <taxon>Streptomycetaceae</taxon>
        <taxon>Streptomyces</taxon>
    </lineage>
</organism>
<evidence type="ECO:0000259" key="5">
    <source>
        <dbReference type="SMART" id="SM00849"/>
    </source>
</evidence>
<dbReference type="InterPro" id="IPR051013">
    <property type="entry name" value="MBL_superfamily_lactonases"/>
</dbReference>
<name>A0A5B0BGD7_9ACTN</name>
<keyword evidence="7" id="KW-1185">Reference proteome</keyword>
<keyword evidence="3 6" id="KW-0378">Hydrolase</keyword>
<dbReference type="AlphaFoldDB" id="A0A5B0BGD7"/>
<feature type="domain" description="Metallo-beta-lactamase" evidence="5">
    <location>
        <begin position="68"/>
        <end position="282"/>
    </location>
</feature>
<accession>A0A5B0BGD7</accession>
<comment type="caution">
    <text evidence="6">The sequence shown here is derived from an EMBL/GenBank/DDBJ whole genome shotgun (WGS) entry which is preliminary data.</text>
</comment>
<evidence type="ECO:0000256" key="1">
    <source>
        <dbReference type="ARBA" id="ARBA00007749"/>
    </source>
</evidence>
<dbReference type="PANTHER" id="PTHR42978">
    <property type="entry name" value="QUORUM-QUENCHING LACTONASE YTNP-RELATED-RELATED"/>
    <property type="match status" value="1"/>
</dbReference>
<dbReference type="Pfam" id="PF00753">
    <property type="entry name" value="Lactamase_B"/>
    <property type="match status" value="1"/>
</dbReference>
<dbReference type="Gene3D" id="3.60.15.10">
    <property type="entry name" value="Ribonuclease Z/Hydroxyacylglutathione hydrolase-like"/>
    <property type="match status" value="1"/>
</dbReference>
<evidence type="ECO:0000313" key="6">
    <source>
        <dbReference type="EMBL" id="KAA0940392.1"/>
    </source>
</evidence>
<evidence type="ECO:0000313" key="7">
    <source>
        <dbReference type="Proteomes" id="UP000324965"/>
    </source>
</evidence>
<proteinExistence type="inferred from homology"/>
<dbReference type="Proteomes" id="UP000324965">
    <property type="component" value="Unassembled WGS sequence"/>
</dbReference>